<dbReference type="Gene3D" id="2.160.20.10">
    <property type="entry name" value="Single-stranded right-handed beta-helix, Pectin lyase-like"/>
    <property type="match status" value="1"/>
</dbReference>
<proteinExistence type="predicted"/>
<name>A0ABX7NK44_9BACT</name>
<keyword evidence="2" id="KW-0732">Signal</keyword>
<dbReference type="RefSeq" id="WP_206720596.1">
    <property type="nucleotide sequence ID" value="NZ_CP071090.1"/>
</dbReference>
<keyword evidence="4" id="KW-1185">Reference proteome</keyword>
<dbReference type="Proteomes" id="UP000662747">
    <property type="component" value="Chromosome"/>
</dbReference>
<dbReference type="InterPro" id="IPR012334">
    <property type="entry name" value="Pectin_lyas_fold"/>
</dbReference>
<protein>
    <submittedName>
        <fullName evidence="3">Right-handed parallel beta-helix repeat-containing protein</fullName>
    </submittedName>
</protein>
<feature type="region of interest" description="Disordered" evidence="1">
    <location>
        <begin position="382"/>
        <end position="402"/>
    </location>
</feature>
<organism evidence="3 4">
    <name type="scientific">Pyxidicoccus parkwayensis</name>
    <dbReference type="NCBI Taxonomy" id="2813578"/>
    <lineage>
        <taxon>Bacteria</taxon>
        <taxon>Pseudomonadati</taxon>
        <taxon>Myxococcota</taxon>
        <taxon>Myxococcia</taxon>
        <taxon>Myxococcales</taxon>
        <taxon>Cystobacterineae</taxon>
        <taxon>Myxococcaceae</taxon>
        <taxon>Pyxidicoccus</taxon>
    </lineage>
</organism>
<reference evidence="3 4" key="1">
    <citation type="submission" date="2021-02" db="EMBL/GenBank/DDBJ databases">
        <title>De Novo genome assembly of isolated myxobacteria.</title>
        <authorList>
            <person name="Stevens D.C."/>
        </authorList>
    </citation>
    <scope>NUCLEOTIDE SEQUENCE [LARGE SCALE GENOMIC DNA]</scope>
    <source>
        <strain evidence="4">SCPEA02</strain>
    </source>
</reference>
<dbReference type="EMBL" id="CP071090">
    <property type="protein sequence ID" value="QSQ19008.1"/>
    <property type="molecule type" value="Genomic_DNA"/>
</dbReference>
<evidence type="ECO:0000313" key="3">
    <source>
        <dbReference type="EMBL" id="QSQ19008.1"/>
    </source>
</evidence>
<evidence type="ECO:0000256" key="2">
    <source>
        <dbReference type="SAM" id="SignalP"/>
    </source>
</evidence>
<evidence type="ECO:0000256" key="1">
    <source>
        <dbReference type="SAM" id="MobiDB-lite"/>
    </source>
</evidence>
<feature type="signal peptide" evidence="2">
    <location>
        <begin position="1"/>
        <end position="26"/>
    </location>
</feature>
<gene>
    <name evidence="3" type="ORF">JY651_27060</name>
</gene>
<evidence type="ECO:0000313" key="4">
    <source>
        <dbReference type="Proteomes" id="UP000662747"/>
    </source>
</evidence>
<accession>A0ABX7NK44</accession>
<sequence length="402" mass="42664">MQRASNVAARTVGMAVLLAVSSAAHADSGREDTRPGLRCGDTVTRSTRLTRDLDCPSTYTPALRIARAGVVLDLGGHTVRGVGPDTGLSEGILVEADSTVRNGTLRGFTYGYVVESGQDARLSGLTFRDNVVAVYNRYGTFTTLTLTDCRLLRNSVGLASEQDASSGMFRVRSSLFSGNGSALIANFHSVEVERSTFTANALVFWCPDGSVTFRSSLLHRNEVVGHVPLGEFGYGTCNEVTLVDTVLTDNGALAPAEEPAWKPFDLVLRDSWFVDNGTGLEARARTLDVRGNTWWANGSGLHVAEPPELLQPSVTGTVSDNRLLRNQGDGLRVTFPGTLTVSGNVAIGNEGWGIDAPGVIDGGGNVARGNREGDCRGVICAPTDPRPEAPRLAGEVDLEDAR</sequence>
<dbReference type="InterPro" id="IPR011050">
    <property type="entry name" value="Pectin_lyase_fold/virulence"/>
</dbReference>
<feature type="chain" id="PRO_5046484312" evidence="2">
    <location>
        <begin position="27"/>
        <end position="402"/>
    </location>
</feature>
<dbReference type="SUPFAM" id="SSF51126">
    <property type="entry name" value="Pectin lyase-like"/>
    <property type="match status" value="1"/>
</dbReference>